<evidence type="ECO:0000313" key="2">
    <source>
        <dbReference type="Proteomes" id="UP000286415"/>
    </source>
</evidence>
<dbReference type="EMBL" id="NIRI02000042">
    <property type="protein sequence ID" value="KAG5449387.1"/>
    <property type="molecule type" value="Genomic_DNA"/>
</dbReference>
<gene>
    <name evidence="1" type="ORF">CSKR_101169</name>
</gene>
<accession>A0A419Q8Q3</accession>
<dbReference type="InParanoid" id="A0A419Q8Q3"/>
<comment type="caution">
    <text evidence="1">The sequence shown here is derived from an EMBL/GenBank/DDBJ whole genome shotgun (WGS) entry which is preliminary data.</text>
</comment>
<evidence type="ECO:0000313" key="1">
    <source>
        <dbReference type="EMBL" id="KAG5449387.1"/>
    </source>
</evidence>
<keyword evidence="2" id="KW-1185">Reference proteome</keyword>
<dbReference type="AlphaFoldDB" id="A0A419Q8Q3"/>
<proteinExistence type="predicted"/>
<protein>
    <submittedName>
        <fullName evidence="1">Uncharacterized protein</fullName>
    </submittedName>
</protein>
<dbReference type="Proteomes" id="UP000286415">
    <property type="component" value="Unassembled WGS sequence"/>
</dbReference>
<sequence length="164" mass="18203">MTAYVLSRATDCLNRMTYYPYCSRMQHRCFHKYGHAGHLGETPYCLHTPVAEDSTTLPPDRLVARLLVVRGLAALGLTAPLWPSWHGCTLWNDVPASVARGIIAALKPNHHVKVAALGRADVLKSHPGAVGNIEVTYQQTVYKLGAGGYSRKHLHRKQIILQRN</sequence>
<reference evidence="1 2" key="2">
    <citation type="journal article" date="2021" name="Genomics">
        <title>High-quality reference genome for Clonorchis sinensis.</title>
        <authorList>
            <person name="Young N.D."/>
            <person name="Stroehlein A.J."/>
            <person name="Kinkar L."/>
            <person name="Wang T."/>
            <person name="Sohn W.M."/>
            <person name="Chang B.C.H."/>
            <person name="Kaur P."/>
            <person name="Weisz D."/>
            <person name="Dudchenko O."/>
            <person name="Aiden E.L."/>
            <person name="Korhonen P.K."/>
            <person name="Gasser R.B."/>
        </authorList>
    </citation>
    <scope>NUCLEOTIDE SEQUENCE [LARGE SCALE GENOMIC DNA]</scope>
    <source>
        <strain evidence="1">Cs-k2</strain>
    </source>
</reference>
<name>A0A419Q8Q3_CLOSI</name>
<organism evidence="1 2">
    <name type="scientific">Clonorchis sinensis</name>
    <name type="common">Chinese liver fluke</name>
    <dbReference type="NCBI Taxonomy" id="79923"/>
    <lineage>
        <taxon>Eukaryota</taxon>
        <taxon>Metazoa</taxon>
        <taxon>Spiralia</taxon>
        <taxon>Lophotrochozoa</taxon>
        <taxon>Platyhelminthes</taxon>
        <taxon>Trematoda</taxon>
        <taxon>Digenea</taxon>
        <taxon>Opisthorchiida</taxon>
        <taxon>Opisthorchiata</taxon>
        <taxon>Opisthorchiidae</taxon>
        <taxon>Clonorchis</taxon>
    </lineage>
</organism>
<dbReference type="OrthoDB" id="10476487at2759"/>
<reference evidence="1 2" key="1">
    <citation type="journal article" date="2018" name="Biotechnol. Adv.">
        <title>Improved genomic resources and new bioinformatic workflow for the carcinogenic parasite Clonorchis sinensis: Biotechnological implications.</title>
        <authorList>
            <person name="Wang D."/>
            <person name="Korhonen P.K."/>
            <person name="Gasser R.B."/>
            <person name="Young N.D."/>
        </authorList>
    </citation>
    <scope>NUCLEOTIDE SEQUENCE [LARGE SCALE GENOMIC DNA]</scope>
    <source>
        <strain evidence="1">Cs-k2</strain>
    </source>
</reference>